<evidence type="ECO:0000259" key="2">
    <source>
        <dbReference type="Pfam" id="PF08327"/>
    </source>
</evidence>
<accession>A0A9X1YJ20</accession>
<dbReference type="InterPro" id="IPR013538">
    <property type="entry name" value="ASHA1/2-like_C"/>
</dbReference>
<dbReference type="EMBL" id="JAJLJH010000003">
    <property type="protein sequence ID" value="MCK9686831.1"/>
    <property type="molecule type" value="Genomic_DNA"/>
</dbReference>
<dbReference type="InterPro" id="IPR023393">
    <property type="entry name" value="START-like_dom_sf"/>
</dbReference>
<dbReference type="Pfam" id="PF08327">
    <property type="entry name" value="AHSA1"/>
    <property type="match status" value="1"/>
</dbReference>
<dbReference type="Gene3D" id="3.30.530.20">
    <property type="match status" value="1"/>
</dbReference>
<comment type="similarity">
    <text evidence="1">Belongs to the AHA1 family.</text>
</comment>
<keyword evidence="4" id="KW-1185">Reference proteome</keyword>
<reference evidence="3" key="1">
    <citation type="submission" date="2021-11" db="EMBL/GenBank/DDBJ databases">
        <title>BS-T2-15 a new species belonging to the Comamonadaceae family isolated from the soil of a French oak forest.</title>
        <authorList>
            <person name="Mieszkin S."/>
            <person name="Alain K."/>
        </authorList>
    </citation>
    <scope>NUCLEOTIDE SEQUENCE</scope>
    <source>
        <strain evidence="3">BS-T2-15</strain>
    </source>
</reference>
<dbReference type="AlphaFoldDB" id="A0A9X1YJ20"/>
<protein>
    <submittedName>
        <fullName evidence="3">SRPBCC domain-containing protein</fullName>
    </submittedName>
</protein>
<dbReference type="RefSeq" id="WP_275682872.1">
    <property type="nucleotide sequence ID" value="NZ_JAJLJH010000003.1"/>
</dbReference>
<organism evidence="3 4">
    <name type="scientific">Scleromatobacter humisilvae</name>
    <dbReference type="NCBI Taxonomy" id="2897159"/>
    <lineage>
        <taxon>Bacteria</taxon>
        <taxon>Pseudomonadati</taxon>
        <taxon>Pseudomonadota</taxon>
        <taxon>Betaproteobacteria</taxon>
        <taxon>Burkholderiales</taxon>
        <taxon>Sphaerotilaceae</taxon>
        <taxon>Scleromatobacter</taxon>
    </lineage>
</organism>
<dbReference type="Proteomes" id="UP001139353">
    <property type="component" value="Unassembled WGS sequence"/>
</dbReference>
<evidence type="ECO:0000313" key="3">
    <source>
        <dbReference type="EMBL" id="MCK9686831.1"/>
    </source>
</evidence>
<feature type="domain" description="Activator of Hsp90 ATPase homologue 1/2-like C-terminal" evidence="2">
    <location>
        <begin position="22"/>
        <end position="157"/>
    </location>
</feature>
<comment type="caution">
    <text evidence="3">The sequence shown here is derived from an EMBL/GenBank/DDBJ whole genome shotgun (WGS) entry which is preliminary data.</text>
</comment>
<gene>
    <name evidence="3" type="ORF">LPC04_14055</name>
</gene>
<sequence length="158" mass="17519">MTSPLNAPITTHGDFSINRVYDASPADVWTAWADPATKARWFIGPEGWSEVERTLDMRVGGSEILHGRFASNGLETLFSARYHLVEPQARLVYVYDMLLSGRHHSVSIATVEFIGDPEGTRLRFTEQVTFVDGTDGRDGTLSRKRGTSAHLERIAGVL</sequence>
<name>A0A9X1YJ20_9BURK</name>
<dbReference type="SUPFAM" id="SSF55961">
    <property type="entry name" value="Bet v1-like"/>
    <property type="match status" value="1"/>
</dbReference>
<evidence type="ECO:0000313" key="4">
    <source>
        <dbReference type="Proteomes" id="UP001139353"/>
    </source>
</evidence>
<proteinExistence type="inferred from homology"/>
<evidence type="ECO:0000256" key="1">
    <source>
        <dbReference type="ARBA" id="ARBA00006817"/>
    </source>
</evidence>